<evidence type="ECO:0008006" key="3">
    <source>
        <dbReference type="Google" id="ProtNLM"/>
    </source>
</evidence>
<evidence type="ECO:0000313" key="2">
    <source>
        <dbReference type="Proteomes" id="UP000177370"/>
    </source>
</evidence>
<proteinExistence type="predicted"/>
<dbReference type="SUPFAM" id="SSF143011">
    <property type="entry name" value="RelE-like"/>
    <property type="match status" value="1"/>
</dbReference>
<reference evidence="1 2" key="1">
    <citation type="journal article" date="2016" name="Nat. Commun.">
        <title>Thousands of microbial genomes shed light on interconnected biogeochemical processes in an aquifer system.</title>
        <authorList>
            <person name="Anantharaman K."/>
            <person name="Brown C.T."/>
            <person name="Hug L.A."/>
            <person name="Sharon I."/>
            <person name="Castelle C.J."/>
            <person name="Probst A.J."/>
            <person name="Thomas B.C."/>
            <person name="Singh A."/>
            <person name="Wilkins M.J."/>
            <person name="Karaoz U."/>
            <person name="Brodie E.L."/>
            <person name="Williams K.H."/>
            <person name="Hubbard S.S."/>
            <person name="Banfield J.F."/>
        </authorList>
    </citation>
    <scope>NUCLEOTIDE SEQUENCE [LARGE SCALE GENOMIC DNA]</scope>
</reference>
<evidence type="ECO:0000313" key="1">
    <source>
        <dbReference type="EMBL" id="OGI66152.1"/>
    </source>
</evidence>
<comment type="caution">
    <text evidence="1">The sequence shown here is derived from an EMBL/GenBank/DDBJ whole genome shotgun (WGS) entry which is preliminary data.</text>
</comment>
<dbReference type="EMBL" id="MFTP01000003">
    <property type="protein sequence ID" value="OGI66152.1"/>
    <property type="molecule type" value="Genomic_DNA"/>
</dbReference>
<dbReference type="AlphaFoldDB" id="A0A1F6V967"/>
<gene>
    <name evidence="1" type="ORF">A2647_03190</name>
</gene>
<name>A0A1F6V967_9BACT</name>
<dbReference type="Gene3D" id="3.30.2310.20">
    <property type="entry name" value="RelE-like"/>
    <property type="match status" value="1"/>
</dbReference>
<accession>A0A1F6V967</accession>
<protein>
    <recommendedName>
        <fullName evidence="3">Plasmid stabilization protein</fullName>
    </recommendedName>
</protein>
<organism evidence="1 2">
    <name type="scientific">Candidatus Nomurabacteria bacterium RIFCSPHIGHO2_01_FULL_40_24b</name>
    <dbReference type="NCBI Taxonomy" id="1801739"/>
    <lineage>
        <taxon>Bacteria</taxon>
        <taxon>Candidatus Nomuraibacteriota</taxon>
    </lineage>
</organism>
<dbReference type="Proteomes" id="UP000177370">
    <property type="component" value="Unassembled WGS sequence"/>
</dbReference>
<sequence>MLELTYAPIFIKEFKKPEAFLQEEVKEKIELFKDSSNHKQLRVHKLKGPMKDRYSFSVSYSFRVVFSYASKTRVNILSLGDHDIYD</sequence>
<dbReference type="InterPro" id="IPR035093">
    <property type="entry name" value="RelE/ParE_toxin_dom_sf"/>
</dbReference>